<dbReference type="PANTHER" id="PTHR24390">
    <property type="entry name" value="ZINC FINGER PROTEIN"/>
    <property type="match status" value="1"/>
</dbReference>
<comment type="similarity">
    <text evidence="2">Belongs to the krueppel C2H2-type zinc-finger protein family.</text>
</comment>
<keyword evidence="6" id="KW-0862">Zinc</keyword>
<dbReference type="InterPro" id="IPR036236">
    <property type="entry name" value="Znf_C2H2_sf"/>
</dbReference>
<dbReference type="AlphaFoldDB" id="A0A0K8TRS8"/>
<keyword evidence="10" id="KW-0539">Nucleus</keyword>
<feature type="domain" description="C2H2-type" evidence="12">
    <location>
        <begin position="171"/>
        <end position="198"/>
    </location>
</feature>
<sequence length="340" mass="39664">IRTESSDMTLYEQSIIEQNTSEFQENPVDGRTTAVEEETRNLNFCGTKYEIKDTDCARDEREFDLSSFNNTHISSSNSLKLLPKSNRENISLNVSDNSEYESDFEFNPALPTQIDIEGAHDGNAQNKVREVKYRDRTNKDNRFKCPLCQKSYRSNAALKTHLYIHSDVRPFECTMCPQAFKNKPNLATHIRCHLGDKRFSCDYCEKKFVRNNERLTHMRTHTGEKPYQCEECELSFKTSGRLSDHKKRHTNTRNFECEICLKRFYSNNLLKNHKVCHMTEKPFGCEFCLKSFARKNALVSHMKIHVDDREYVCKVCGKAFAQSPGLICHMKIHQKERPVL</sequence>
<keyword evidence="8" id="KW-0238">DNA-binding</keyword>
<accession>A0A0K8TRS8</accession>
<dbReference type="GO" id="GO:0005634">
    <property type="term" value="C:nucleus"/>
    <property type="evidence" value="ECO:0007669"/>
    <property type="project" value="UniProtKB-SubCell"/>
</dbReference>
<feature type="domain" description="C2H2-type" evidence="12">
    <location>
        <begin position="311"/>
        <end position="338"/>
    </location>
</feature>
<dbReference type="GO" id="GO:0006357">
    <property type="term" value="P:regulation of transcription by RNA polymerase II"/>
    <property type="evidence" value="ECO:0007669"/>
    <property type="project" value="TreeGrafter"/>
</dbReference>
<keyword evidence="9" id="KW-0804">Transcription</keyword>
<dbReference type="Gene3D" id="3.30.160.60">
    <property type="entry name" value="Classic Zinc Finger"/>
    <property type="match status" value="7"/>
</dbReference>
<keyword evidence="4" id="KW-0677">Repeat</keyword>
<dbReference type="PROSITE" id="PS00028">
    <property type="entry name" value="ZINC_FINGER_C2H2_1"/>
    <property type="match status" value="7"/>
</dbReference>
<dbReference type="PANTHER" id="PTHR24390:SF79">
    <property type="entry name" value="ASPARAGINE-RICH ZINC FINGER PROTEIN AZF1"/>
    <property type="match status" value="1"/>
</dbReference>
<dbReference type="FunFam" id="3.30.160.60:FF:001480">
    <property type="entry name" value="Si:cabz01071911.3"/>
    <property type="match status" value="1"/>
</dbReference>
<feature type="non-terminal residue" evidence="13">
    <location>
        <position position="1"/>
    </location>
</feature>
<dbReference type="GO" id="GO:0000978">
    <property type="term" value="F:RNA polymerase II cis-regulatory region sequence-specific DNA binding"/>
    <property type="evidence" value="ECO:0007669"/>
    <property type="project" value="TreeGrafter"/>
</dbReference>
<dbReference type="FunFam" id="3.30.160.60:FF:000110">
    <property type="entry name" value="Zinc finger protein-like"/>
    <property type="match status" value="1"/>
</dbReference>
<dbReference type="EMBL" id="GDAI01000755">
    <property type="protein sequence ID" value="JAI16848.1"/>
    <property type="molecule type" value="mRNA"/>
</dbReference>
<dbReference type="SUPFAM" id="SSF57667">
    <property type="entry name" value="beta-beta-alpha zinc fingers"/>
    <property type="match status" value="4"/>
</dbReference>
<dbReference type="InterPro" id="IPR013087">
    <property type="entry name" value="Znf_C2H2_type"/>
</dbReference>
<feature type="domain" description="C2H2-type" evidence="12">
    <location>
        <begin position="143"/>
        <end position="170"/>
    </location>
</feature>
<dbReference type="Pfam" id="PF00096">
    <property type="entry name" value="zf-C2H2"/>
    <property type="match status" value="6"/>
</dbReference>
<keyword evidence="3" id="KW-0479">Metal-binding</keyword>
<evidence type="ECO:0000256" key="11">
    <source>
        <dbReference type="PROSITE-ProRule" id="PRU00042"/>
    </source>
</evidence>
<evidence type="ECO:0000256" key="3">
    <source>
        <dbReference type="ARBA" id="ARBA00022723"/>
    </source>
</evidence>
<evidence type="ECO:0000256" key="1">
    <source>
        <dbReference type="ARBA" id="ARBA00004123"/>
    </source>
</evidence>
<dbReference type="GO" id="GO:0003700">
    <property type="term" value="F:DNA-binding transcription factor activity"/>
    <property type="evidence" value="ECO:0007669"/>
    <property type="project" value="TreeGrafter"/>
</dbReference>
<dbReference type="GO" id="GO:0008270">
    <property type="term" value="F:zinc ion binding"/>
    <property type="evidence" value="ECO:0007669"/>
    <property type="project" value="UniProtKB-KW"/>
</dbReference>
<keyword evidence="7" id="KW-0805">Transcription regulation</keyword>
<evidence type="ECO:0000256" key="10">
    <source>
        <dbReference type="ARBA" id="ARBA00023242"/>
    </source>
</evidence>
<dbReference type="FunFam" id="3.30.160.60:FF:000145">
    <property type="entry name" value="Zinc finger protein 574"/>
    <property type="match status" value="1"/>
</dbReference>
<evidence type="ECO:0000313" key="13">
    <source>
        <dbReference type="EMBL" id="JAI16848.1"/>
    </source>
</evidence>
<evidence type="ECO:0000256" key="6">
    <source>
        <dbReference type="ARBA" id="ARBA00022833"/>
    </source>
</evidence>
<evidence type="ECO:0000256" key="9">
    <source>
        <dbReference type="ARBA" id="ARBA00023163"/>
    </source>
</evidence>
<feature type="domain" description="C2H2-type" evidence="12">
    <location>
        <begin position="199"/>
        <end position="226"/>
    </location>
</feature>
<evidence type="ECO:0000256" key="4">
    <source>
        <dbReference type="ARBA" id="ARBA00022737"/>
    </source>
</evidence>
<dbReference type="PROSITE" id="PS50157">
    <property type="entry name" value="ZINC_FINGER_C2H2_2"/>
    <property type="match status" value="7"/>
</dbReference>
<dbReference type="Pfam" id="PF12874">
    <property type="entry name" value="zf-met"/>
    <property type="match status" value="1"/>
</dbReference>
<keyword evidence="5 11" id="KW-0863">Zinc-finger</keyword>
<dbReference type="FunFam" id="3.30.160.60:FF:000065">
    <property type="entry name" value="B-cell CLL/lymphoma 6, member B"/>
    <property type="match status" value="1"/>
</dbReference>
<evidence type="ECO:0000256" key="8">
    <source>
        <dbReference type="ARBA" id="ARBA00023125"/>
    </source>
</evidence>
<protein>
    <recommendedName>
        <fullName evidence="12">C2H2-type domain-containing protein</fullName>
    </recommendedName>
</protein>
<feature type="domain" description="C2H2-type" evidence="12">
    <location>
        <begin position="227"/>
        <end position="254"/>
    </location>
</feature>
<dbReference type="SMART" id="SM00355">
    <property type="entry name" value="ZnF_C2H2"/>
    <property type="match status" value="7"/>
</dbReference>
<evidence type="ECO:0000256" key="5">
    <source>
        <dbReference type="ARBA" id="ARBA00022771"/>
    </source>
</evidence>
<name>A0A0K8TRS8_TABBR</name>
<reference evidence="13" key="1">
    <citation type="journal article" date="2015" name="Insect Biochem. Mol. Biol.">
        <title>An insight into the sialome of the horse fly, Tabanus bromius.</title>
        <authorList>
            <person name="Ribeiro J.M."/>
            <person name="Kazimirova M."/>
            <person name="Takac P."/>
            <person name="Andersen J.F."/>
            <person name="Francischetti I.M."/>
        </authorList>
    </citation>
    <scope>NUCLEOTIDE SEQUENCE</scope>
</reference>
<feature type="domain" description="C2H2-type" evidence="12">
    <location>
        <begin position="283"/>
        <end position="310"/>
    </location>
</feature>
<evidence type="ECO:0000259" key="12">
    <source>
        <dbReference type="PROSITE" id="PS50157"/>
    </source>
</evidence>
<dbReference type="GO" id="GO:0032502">
    <property type="term" value="P:developmental process"/>
    <property type="evidence" value="ECO:0007669"/>
    <property type="project" value="UniProtKB-ARBA"/>
</dbReference>
<dbReference type="FunFam" id="3.30.160.60:FF:000202">
    <property type="entry name" value="Zinc finger protein 574"/>
    <property type="match status" value="1"/>
</dbReference>
<proteinExistence type="evidence at transcript level"/>
<feature type="domain" description="C2H2-type" evidence="12">
    <location>
        <begin position="255"/>
        <end position="282"/>
    </location>
</feature>
<evidence type="ECO:0000256" key="2">
    <source>
        <dbReference type="ARBA" id="ARBA00006991"/>
    </source>
</evidence>
<organism evidence="13">
    <name type="scientific">Tabanus bromius</name>
    <name type="common">Band-eyed brown horse fly</name>
    <dbReference type="NCBI Taxonomy" id="304241"/>
    <lineage>
        <taxon>Eukaryota</taxon>
        <taxon>Metazoa</taxon>
        <taxon>Ecdysozoa</taxon>
        <taxon>Arthropoda</taxon>
        <taxon>Hexapoda</taxon>
        <taxon>Insecta</taxon>
        <taxon>Pterygota</taxon>
        <taxon>Neoptera</taxon>
        <taxon>Endopterygota</taxon>
        <taxon>Diptera</taxon>
        <taxon>Brachycera</taxon>
        <taxon>Tabanomorpha</taxon>
        <taxon>Tabanoidea</taxon>
        <taxon>Tabanidae</taxon>
        <taxon>Tabanus</taxon>
    </lineage>
</organism>
<comment type="subcellular location">
    <subcellularLocation>
        <location evidence="1">Nucleus</location>
    </subcellularLocation>
</comment>
<evidence type="ECO:0000256" key="7">
    <source>
        <dbReference type="ARBA" id="ARBA00023015"/>
    </source>
</evidence>